<proteinExistence type="predicted"/>
<organism evidence="1 2">
    <name type="scientific">Carboxydocella sporoproducens DSM 16521</name>
    <dbReference type="NCBI Taxonomy" id="1121270"/>
    <lineage>
        <taxon>Bacteria</taxon>
        <taxon>Bacillati</taxon>
        <taxon>Bacillota</taxon>
        <taxon>Clostridia</taxon>
        <taxon>Eubacteriales</taxon>
        <taxon>Clostridiales Family XVI. Incertae Sedis</taxon>
        <taxon>Carboxydocella</taxon>
    </lineage>
</organism>
<dbReference type="Proteomes" id="UP000189933">
    <property type="component" value="Unassembled WGS sequence"/>
</dbReference>
<evidence type="ECO:0000313" key="1">
    <source>
        <dbReference type="EMBL" id="SKA02172.1"/>
    </source>
</evidence>
<reference evidence="2" key="1">
    <citation type="submission" date="2017-02" db="EMBL/GenBank/DDBJ databases">
        <authorList>
            <person name="Varghese N."/>
            <person name="Submissions S."/>
        </authorList>
    </citation>
    <scope>NUCLEOTIDE SEQUENCE [LARGE SCALE GENOMIC DNA]</scope>
    <source>
        <strain evidence="2">DSM 16521</strain>
    </source>
</reference>
<dbReference type="NCBIfam" id="TIGR01636">
    <property type="entry name" value="phage_rinA"/>
    <property type="match status" value="1"/>
</dbReference>
<keyword evidence="2" id="KW-1185">Reference proteome</keyword>
<dbReference type="AlphaFoldDB" id="A0A1T4QEL5"/>
<evidence type="ECO:0000313" key="2">
    <source>
        <dbReference type="Proteomes" id="UP000189933"/>
    </source>
</evidence>
<dbReference type="InterPro" id="IPR006523">
    <property type="entry name" value="RinA"/>
</dbReference>
<gene>
    <name evidence="1" type="ORF">SAMN02745885_01638</name>
</gene>
<dbReference type="EMBL" id="FUXM01000018">
    <property type="protein sequence ID" value="SKA02172.1"/>
    <property type="molecule type" value="Genomic_DNA"/>
</dbReference>
<protein>
    <submittedName>
        <fullName evidence="1">Phage transcriptional activator, RinA family</fullName>
    </submittedName>
</protein>
<sequence>MKGVGVLKMKRATYRHVEAEIYAYYDTLKAIEELRKDIILAGGQDELGAVVGGGYASSKVERRATKLADSILLREMERITRAIADVYTKTKEEVRHAIWVKYGLAIDWQPPEELVAKMKGRNRFDMSVREMADMIPVAESTFYAYRTGFVYGVAERLGWY</sequence>
<accession>A0A1T4QEL5</accession>
<name>A0A1T4QEL5_9FIRM</name>